<dbReference type="Proteomes" id="UP000271889">
    <property type="component" value="Unassembled WGS sequence"/>
</dbReference>
<organism evidence="2 3">
    <name type="scientific">Cylicostephanus goldi</name>
    <name type="common">Nematode worm</name>
    <dbReference type="NCBI Taxonomy" id="71465"/>
    <lineage>
        <taxon>Eukaryota</taxon>
        <taxon>Metazoa</taxon>
        <taxon>Ecdysozoa</taxon>
        <taxon>Nematoda</taxon>
        <taxon>Chromadorea</taxon>
        <taxon>Rhabditida</taxon>
        <taxon>Rhabditina</taxon>
        <taxon>Rhabditomorpha</taxon>
        <taxon>Strongyloidea</taxon>
        <taxon>Strongylidae</taxon>
        <taxon>Cylicostephanus</taxon>
    </lineage>
</organism>
<dbReference type="AlphaFoldDB" id="A0A3P6SCP8"/>
<keyword evidence="3" id="KW-1185">Reference proteome</keyword>
<dbReference type="EMBL" id="UYRV01004961">
    <property type="protein sequence ID" value="VDK52131.1"/>
    <property type="molecule type" value="Genomic_DNA"/>
</dbReference>
<reference evidence="2 3" key="1">
    <citation type="submission" date="2018-11" db="EMBL/GenBank/DDBJ databases">
        <authorList>
            <consortium name="Pathogen Informatics"/>
        </authorList>
    </citation>
    <scope>NUCLEOTIDE SEQUENCE [LARGE SCALE GENOMIC DNA]</scope>
</reference>
<feature type="compositionally biased region" description="Polar residues" evidence="1">
    <location>
        <begin position="232"/>
        <end position="244"/>
    </location>
</feature>
<sequence>MDCRENLQTTITNTEYRGPLTSTPVLSKHNDNDFFNIDISTVVPDASYKYELPVKPLDSVYANPDNCYNPLLVKEEPYTDGIVNQFSKKPIRSSEATEQPEIENIHEFNISLDRTLHGSVEAENTEVECHANEATHKRRMYDGIAADSSKLGNVESHREAHLTRKSPMTPQKVILDLDTHEGLLEAVTGHEIVADEKLTSNARSPCSNHAPAASAGRNSGRKNRMDPKDLQTQHTTKHNSTVTDNLGEEERAIQCQIPVTQFSDFLKH</sequence>
<feature type="region of interest" description="Disordered" evidence="1">
    <location>
        <begin position="198"/>
        <end position="249"/>
    </location>
</feature>
<evidence type="ECO:0000313" key="2">
    <source>
        <dbReference type="EMBL" id="VDK52131.1"/>
    </source>
</evidence>
<dbReference type="OrthoDB" id="5865697at2759"/>
<protein>
    <submittedName>
        <fullName evidence="2">Uncharacterized protein</fullName>
    </submittedName>
</protein>
<accession>A0A3P6SCP8</accession>
<name>A0A3P6SCP8_CYLGO</name>
<proteinExistence type="predicted"/>
<evidence type="ECO:0000256" key="1">
    <source>
        <dbReference type="SAM" id="MobiDB-lite"/>
    </source>
</evidence>
<evidence type="ECO:0000313" key="3">
    <source>
        <dbReference type="Proteomes" id="UP000271889"/>
    </source>
</evidence>
<gene>
    <name evidence="2" type="ORF">CGOC_LOCUS2258</name>
</gene>